<dbReference type="Pfam" id="PF01494">
    <property type="entry name" value="FAD_binding_3"/>
    <property type="match status" value="1"/>
</dbReference>
<dbReference type="EMBL" id="JAPJDO010000030">
    <property type="protein sequence ID" value="MCX2939953.1"/>
    <property type="molecule type" value="Genomic_DNA"/>
</dbReference>
<comment type="caution">
    <text evidence="2">The sequence shown here is derived from an EMBL/GenBank/DDBJ whole genome shotgun (WGS) entry which is preliminary data.</text>
</comment>
<evidence type="ECO:0000259" key="1">
    <source>
        <dbReference type="Pfam" id="PF01494"/>
    </source>
</evidence>
<keyword evidence="3" id="KW-1185">Reference proteome</keyword>
<dbReference type="InterPro" id="IPR050407">
    <property type="entry name" value="Geranylgeranyl_reductase"/>
</dbReference>
<sequence length="364" mass="38712">MDQTYDAIVVGGRCAGASTAMLLARAGMRVLVVEAARSDTDALSTHAVMEGGVLQLHRWGLLGAVSAAAPAIIAKEFAYGGEVDTVNVRLGAKVSAFYAPRRQFLDWLLLDAARSAGAEVWNPARVTGVVTRQGRVCGVEVLRRGKRTRALAPLTVGADGRNSTVAKAVGAPIRRHGKNSGSIMYGYFPGLSTDRYHWAFRPGAAAGVVPTGGGLACVWVGAAGTLVRPSKNAFYQLLDQAAPHIAHRIGSPVGPLRGYPGQPTWLRASAGPGWALVGDAGCFKDPLTPCGITDAFRDAELLARAVINARGDRDPLRSYEETHHRLSEPLFAIADRIAGYRWSLAELRGLQQTINAMRPDVETL</sequence>
<dbReference type="PRINTS" id="PR00420">
    <property type="entry name" value="RNGMNOXGNASE"/>
</dbReference>
<gene>
    <name evidence="2" type="ORF">ORI27_24960</name>
</gene>
<name>A0ABT3SKG9_9MYCO</name>
<dbReference type="PANTHER" id="PTHR42685">
    <property type="entry name" value="GERANYLGERANYL DIPHOSPHATE REDUCTASE"/>
    <property type="match status" value="1"/>
</dbReference>
<dbReference type="InterPro" id="IPR002938">
    <property type="entry name" value="FAD-bd"/>
</dbReference>
<reference evidence="2 3" key="1">
    <citation type="submission" date="2022-11" db="EMBL/GenBank/DDBJ databases">
        <title>Mycobacterium sp. nov.</title>
        <authorList>
            <person name="Papic B."/>
            <person name="Spicic S."/>
            <person name="Duvnjak S."/>
        </authorList>
    </citation>
    <scope>NUCLEOTIDE SEQUENCE [LARGE SCALE GENOMIC DNA]</scope>
    <source>
        <strain evidence="2 3">CVI_P4</strain>
    </source>
</reference>
<evidence type="ECO:0000313" key="2">
    <source>
        <dbReference type="EMBL" id="MCX2939953.1"/>
    </source>
</evidence>
<organism evidence="2 3">
    <name type="scientific">Mycobacterium pinniadriaticum</name>
    <dbReference type="NCBI Taxonomy" id="2994102"/>
    <lineage>
        <taxon>Bacteria</taxon>
        <taxon>Bacillati</taxon>
        <taxon>Actinomycetota</taxon>
        <taxon>Actinomycetes</taxon>
        <taxon>Mycobacteriales</taxon>
        <taxon>Mycobacteriaceae</taxon>
        <taxon>Mycobacterium</taxon>
    </lineage>
</organism>
<evidence type="ECO:0000313" key="3">
    <source>
        <dbReference type="Proteomes" id="UP001300745"/>
    </source>
</evidence>
<dbReference type="InterPro" id="IPR036188">
    <property type="entry name" value="FAD/NAD-bd_sf"/>
</dbReference>
<dbReference type="Gene3D" id="3.50.50.60">
    <property type="entry name" value="FAD/NAD(P)-binding domain"/>
    <property type="match status" value="1"/>
</dbReference>
<proteinExistence type="predicted"/>
<dbReference type="Proteomes" id="UP001300745">
    <property type="component" value="Unassembled WGS sequence"/>
</dbReference>
<dbReference type="RefSeq" id="WP_265999774.1">
    <property type="nucleotide sequence ID" value="NZ_JAPJDN010000030.1"/>
</dbReference>
<accession>A0ABT3SKG9</accession>
<feature type="domain" description="FAD-binding" evidence="1">
    <location>
        <begin position="5"/>
        <end position="179"/>
    </location>
</feature>
<protein>
    <submittedName>
        <fullName evidence="2">NAD(P)/FAD-dependent oxidoreductase</fullName>
    </submittedName>
</protein>
<dbReference type="SUPFAM" id="SSF51905">
    <property type="entry name" value="FAD/NAD(P)-binding domain"/>
    <property type="match status" value="1"/>
</dbReference>
<dbReference type="PANTHER" id="PTHR42685:SF22">
    <property type="entry name" value="CONDITIONED MEDIUM FACTOR RECEPTOR 1"/>
    <property type="match status" value="1"/>
</dbReference>